<evidence type="ECO:0000256" key="2">
    <source>
        <dbReference type="ARBA" id="ARBA00007977"/>
    </source>
</evidence>
<dbReference type="EMBL" id="JBHUGY010000026">
    <property type="protein sequence ID" value="MFD2054563.1"/>
    <property type="molecule type" value="Genomic_DNA"/>
</dbReference>
<evidence type="ECO:0000256" key="4">
    <source>
        <dbReference type="ARBA" id="ARBA00022692"/>
    </source>
</evidence>
<keyword evidence="4 7" id="KW-0812">Transmembrane</keyword>
<feature type="transmembrane region" description="Helical" evidence="7">
    <location>
        <begin position="74"/>
        <end position="93"/>
    </location>
</feature>
<evidence type="ECO:0000256" key="7">
    <source>
        <dbReference type="SAM" id="Phobius"/>
    </source>
</evidence>
<sequence>MCSARPPTPGPAVAFSQRRLLRFAIVLLVFPVDAWPGGVRSAPAGVGIVGAVRLAPPSSSPSRSGRLIGVDAKLAQLIAAGTSICGASAIVATKHRHRRAR</sequence>
<name>A0ABW4WEL2_9HYPH</name>
<evidence type="ECO:0000313" key="9">
    <source>
        <dbReference type="Proteomes" id="UP001597349"/>
    </source>
</evidence>
<gene>
    <name evidence="8" type="ORF">ACFSQT_16165</name>
</gene>
<accession>A0ABW4WEL2</accession>
<dbReference type="Proteomes" id="UP001597349">
    <property type="component" value="Unassembled WGS sequence"/>
</dbReference>
<organism evidence="8 9">
    <name type="scientific">Mesorhizobium calcicola</name>
    <dbReference type="NCBI Taxonomy" id="1300310"/>
    <lineage>
        <taxon>Bacteria</taxon>
        <taxon>Pseudomonadati</taxon>
        <taxon>Pseudomonadota</taxon>
        <taxon>Alphaproteobacteria</taxon>
        <taxon>Hyphomicrobiales</taxon>
        <taxon>Phyllobacteriaceae</taxon>
        <taxon>Mesorhizobium</taxon>
    </lineage>
</organism>
<reference evidence="9" key="1">
    <citation type="journal article" date="2019" name="Int. J. Syst. Evol. Microbiol.">
        <title>The Global Catalogue of Microorganisms (GCM) 10K type strain sequencing project: providing services to taxonomists for standard genome sequencing and annotation.</title>
        <authorList>
            <consortium name="The Broad Institute Genomics Platform"/>
            <consortium name="The Broad Institute Genome Sequencing Center for Infectious Disease"/>
            <person name="Wu L."/>
            <person name="Ma J."/>
        </authorList>
    </citation>
    <scope>NUCLEOTIDE SEQUENCE [LARGE SCALE GENOMIC DNA]</scope>
    <source>
        <strain evidence="9">CGMCC 1.16226</strain>
    </source>
</reference>
<proteinExistence type="inferred from homology"/>
<keyword evidence="5 7" id="KW-1133">Transmembrane helix</keyword>
<evidence type="ECO:0000256" key="1">
    <source>
        <dbReference type="ARBA" id="ARBA00004651"/>
    </source>
</evidence>
<protein>
    <submittedName>
        <fullName evidence="8">Sulfate exporter family transporter</fullName>
    </submittedName>
</protein>
<comment type="caution">
    <text evidence="8">The sequence shown here is derived from an EMBL/GenBank/DDBJ whole genome shotgun (WGS) entry which is preliminary data.</text>
</comment>
<evidence type="ECO:0000256" key="5">
    <source>
        <dbReference type="ARBA" id="ARBA00022989"/>
    </source>
</evidence>
<evidence type="ECO:0000313" key="8">
    <source>
        <dbReference type="EMBL" id="MFD2054563.1"/>
    </source>
</evidence>
<dbReference type="RefSeq" id="WP_379020236.1">
    <property type="nucleotide sequence ID" value="NZ_JBHUGY010000026.1"/>
</dbReference>
<keyword evidence="6 7" id="KW-0472">Membrane</keyword>
<dbReference type="Pfam" id="PF03601">
    <property type="entry name" value="Cons_hypoth698"/>
    <property type="match status" value="1"/>
</dbReference>
<keyword evidence="9" id="KW-1185">Reference proteome</keyword>
<comment type="subcellular location">
    <subcellularLocation>
        <location evidence="1">Cell membrane</location>
        <topology evidence="1">Multi-pass membrane protein</topology>
    </subcellularLocation>
</comment>
<evidence type="ECO:0000256" key="6">
    <source>
        <dbReference type="ARBA" id="ARBA00023136"/>
    </source>
</evidence>
<evidence type="ECO:0000256" key="3">
    <source>
        <dbReference type="ARBA" id="ARBA00022475"/>
    </source>
</evidence>
<feature type="transmembrane region" description="Helical" evidence="7">
    <location>
        <begin position="20"/>
        <end position="38"/>
    </location>
</feature>
<dbReference type="InterPro" id="IPR018383">
    <property type="entry name" value="UPF0324_pro"/>
</dbReference>
<keyword evidence="3" id="KW-1003">Cell membrane</keyword>
<comment type="similarity">
    <text evidence="2">Belongs to the UPF0324 family.</text>
</comment>